<comment type="caution">
    <text evidence="1">The sequence shown here is derived from an EMBL/GenBank/DDBJ whole genome shotgun (WGS) entry which is preliminary data.</text>
</comment>
<gene>
    <name evidence="1" type="ORF">BSTOLATCC_MIC5533</name>
</gene>
<proteinExistence type="predicted"/>
<dbReference type="Proteomes" id="UP001162131">
    <property type="component" value="Unassembled WGS sequence"/>
</dbReference>
<dbReference type="Gene3D" id="2.40.50.140">
    <property type="entry name" value="Nucleic acid-binding proteins"/>
    <property type="match status" value="1"/>
</dbReference>
<evidence type="ECO:0008006" key="3">
    <source>
        <dbReference type="Google" id="ProtNLM"/>
    </source>
</evidence>
<dbReference type="AlphaFoldDB" id="A0AAU9IG34"/>
<dbReference type="InterPro" id="IPR012340">
    <property type="entry name" value="NA-bd_OB-fold"/>
</dbReference>
<evidence type="ECO:0000313" key="2">
    <source>
        <dbReference type="Proteomes" id="UP001162131"/>
    </source>
</evidence>
<keyword evidence="2" id="KW-1185">Reference proteome</keyword>
<dbReference type="EMBL" id="CAJZBQ010000005">
    <property type="protein sequence ID" value="CAG9312291.1"/>
    <property type="molecule type" value="Genomic_DNA"/>
</dbReference>
<organism evidence="1 2">
    <name type="scientific">Blepharisma stoltei</name>
    <dbReference type="NCBI Taxonomy" id="1481888"/>
    <lineage>
        <taxon>Eukaryota</taxon>
        <taxon>Sar</taxon>
        <taxon>Alveolata</taxon>
        <taxon>Ciliophora</taxon>
        <taxon>Postciliodesmatophora</taxon>
        <taxon>Heterotrichea</taxon>
        <taxon>Heterotrichida</taxon>
        <taxon>Blepharismidae</taxon>
        <taxon>Blepharisma</taxon>
    </lineage>
</organism>
<protein>
    <recommendedName>
        <fullName evidence="3">Replication protein A C-terminal domain-containing protein</fullName>
    </recommendedName>
</protein>
<sequence length="246" mass="27639">MENSPFRAQSGDRKPQTYTPVNLKLVFDMVKAGEPFKLNNEPIDVIELVCRVSGYRESQNTISLDLQDDNGAIKGVIYRKGDGSLPKALRNYTFSANGYAHIIGNLRKFNDNVQVVIQQIENITNYESVHYHKCKVLWSFLIRNGSLHVPTQPSQQSQNILTESSKKFVSPENTESNEMSYLTLEQREIMKAVGTASREKGGIARYAIAGIVGSKVKDIDRVLSELFNYGYISQTDDGAYFIVNNS</sequence>
<dbReference type="SUPFAM" id="SSF50249">
    <property type="entry name" value="Nucleic acid-binding proteins"/>
    <property type="match status" value="1"/>
</dbReference>
<accession>A0AAU9IG34</accession>
<reference evidence="1" key="1">
    <citation type="submission" date="2021-09" db="EMBL/GenBank/DDBJ databases">
        <authorList>
            <consortium name="AG Swart"/>
            <person name="Singh M."/>
            <person name="Singh A."/>
            <person name="Seah K."/>
            <person name="Emmerich C."/>
        </authorList>
    </citation>
    <scope>NUCLEOTIDE SEQUENCE</scope>
    <source>
        <strain evidence="1">ATCC30299</strain>
    </source>
</reference>
<evidence type="ECO:0000313" key="1">
    <source>
        <dbReference type="EMBL" id="CAG9312291.1"/>
    </source>
</evidence>
<name>A0AAU9IG34_9CILI</name>